<reference evidence="2" key="2">
    <citation type="submission" date="2018-03" db="EMBL/GenBank/DDBJ databases">
        <title>The Triticum urartu genome reveals the dynamic nature of wheat genome evolution.</title>
        <authorList>
            <person name="Ling H."/>
            <person name="Ma B."/>
            <person name="Shi X."/>
            <person name="Liu H."/>
            <person name="Dong L."/>
            <person name="Sun H."/>
            <person name="Cao Y."/>
            <person name="Gao Q."/>
            <person name="Zheng S."/>
            <person name="Li Y."/>
            <person name="Yu Y."/>
            <person name="Du H."/>
            <person name="Qi M."/>
            <person name="Li Y."/>
            <person name="Yu H."/>
            <person name="Cui Y."/>
            <person name="Wang N."/>
            <person name="Chen C."/>
            <person name="Wu H."/>
            <person name="Zhao Y."/>
            <person name="Zhang J."/>
            <person name="Li Y."/>
            <person name="Zhou W."/>
            <person name="Zhang B."/>
            <person name="Hu W."/>
            <person name="Eijk M."/>
            <person name="Tang J."/>
            <person name="Witsenboer H."/>
            <person name="Zhao S."/>
            <person name="Li Z."/>
            <person name="Zhang A."/>
            <person name="Wang D."/>
            <person name="Liang C."/>
        </authorList>
    </citation>
    <scope>NUCLEOTIDE SEQUENCE [LARGE SCALE GENOMIC DNA]</scope>
    <source>
        <strain evidence="2">cv. G1812</strain>
    </source>
</reference>
<organism evidence="2 3">
    <name type="scientific">Triticum urartu</name>
    <name type="common">Red wild einkorn</name>
    <name type="synonym">Crithodium urartu</name>
    <dbReference type="NCBI Taxonomy" id="4572"/>
    <lineage>
        <taxon>Eukaryota</taxon>
        <taxon>Viridiplantae</taxon>
        <taxon>Streptophyta</taxon>
        <taxon>Embryophyta</taxon>
        <taxon>Tracheophyta</taxon>
        <taxon>Spermatophyta</taxon>
        <taxon>Magnoliopsida</taxon>
        <taxon>Liliopsida</taxon>
        <taxon>Poales</taxon>
        <taxon>Poaceae</taxon>
        <taxon>BOP clade</taxon>
        <taxon>Pooideae</taxon>
        <taxon>Triticodae</taxon>
        <taxon>Triticeae</taxon>
        <taxon>Triticinae</taxon>
        <taxon>Triticum</taxon>
    </lineage>
</organism>
<keyword evidence="3" id="KW-1185">Reference proteome</keyword>
<dbReference type="PANTHER" id="PTHR43383">
    <property type="entry name" value="NODULIN 6"/>
    <property type="match status" value="1"/>
</dbReference>
<dbReference type="Proteomes" id="UP000015106">
    <property type="component" value="Chromosome 7"/>
</dbReference>
<reference evidence="2" key="3">
    <citation type="submission" date="2022-06" db="UniProtKB">
        <authorList>
            <consortium name="EnsemblPlants"/>
        </authorList>
    </citation>
    <scope>IDENTIFICATION</scope>
</reference>
<evidence type="ECO:0000313" key="2">
    <source>
        <dbReference type="EnsemblPlants" id="TuG1812G0700000059.01.T01.cds261303"/>
    </source>
</evidence>
<dbReference type="Gramene" id="TuG1812G0700000059.01.T01">
    <property type="protein sequence ID" value="TuG1812G0700000059.01.T01.cds261303"/>
    <property type="gene ID" value="TuG1812G0700000059.01"/>
</dbReference>
<dbReference type="SUPFAM" id="SSF56672">
    <property type="entry name" value="DNA/RNA polymerases"/>
    <property type="match status" value="1"/>
</dbReference>
<sequence length="229" mass="25349">MAVSISSPTISPIPANYKIALRDPNWYNAMLEEYNALVQNKTWSLVSCPAGVNLVSGKWIFRHKLHPDGSLARYKARWVLRGFTQQPGVDYGETFSPVVKPATIRVILSIAVSSNWAINQLNVKNVFLHGTLDEVVYSQQPAVFIDNAHPSAVCKLHKALYGLKQAPRAWFHRFTSFLSTMGFVASRCDTSLFILRRGPAVAYLLLYVDDIILTASTAPLLASITAALT</sequence>
<dbReference type="PANTHER" id="PTHR43383:SF2">
    <property type="entry name" value="AMIDOHYDROLASE 2 FAMILY PROTEIN"/>
    <property type="match status" value="1"/>
</dbReference>
<reference evidence="3" key="1">
    <citation type="journal article" date="2013" name="Nature">
        <title>Draft genome of the wheat A-genome progenitor Triticum urartu.</title>
        <authorList>
            <person name="Ling H.Q."/>
            <person name="Zhao S."/>
            <person name="Liu D."/>
            <person name="Wang J."/>
            <person name="Sun H."/>
            <person name="Zhang C."/>
            <person name="Fan H."/>
            <person name="Li D."/>
            <person name="Dong L."/>
            <person name="Tao Y."/>
            <person name="Gao C."/>
            <person name="Wu H."/>
            <person name="Li Y."/>
            <person name="Cui Y."/>
            <person name="Guo X."/>
            <person name="Zheng S."/>
            <person name="Wang B."/>
            <person name="Yu K."/>
            <person name="Liang Q."/>
            <person name="Yang W."/>
            <person name="Lou X."/>
            <person name="Chen J."/>
            <person name="Feng M."/>
            <person name="Jian J."/>
            <person name="Zhang X."/>
            <person name="Luo G."/>
            <person name="Jiang Y."/>
            <person name="Liu J."/>
            <person name="Wang Z."/>
            <person name="Sha Y."/>
            <person name="Zhang B."/>
            <person name="Wu H."/>
            <person name="Tang D."/>
            <person name="Shen Q."/>
            <person name="Xue P."/>
            <person name="Zou S."/>
            <person name="Wang X."/>
            <person name="Liu X."/>
            <person name="Wang F."/>
            <person name="Yang Y."/>
            <person name="An X."/>
            <person name="Dong Z."/>
            <person name="Zhang K."/>
            <person name="Zhang X."/>
            <person name="Luo M.C."/>
            <person name="Dvorak J."/>
            <person name="Tong Y."/>
            <person name="Wang J."/>
            <person name="Yang H."/>
            <person name="Li Z."/>
            <person name="Wang D."/>
            <person name="Zhang A."/>
            <person name="Wang J."/>
        </authorList>
    </citation>
    <scope>NUCLEOTIDE SEQUENCE</scope>
    <source>
        <strain evidence="3">cv. G1812</strain>
    </source>
</reference>
<dbReference type="InterPro" id="IPR013103">
    <property type="entry name" value="RVT_2"/>
</dbReference>
<dbReference type="EnsemblPlants" id="TuG1812G0700000059.01.T01">
    <property type="protein sequence ID" value="TuG1812G0700000059.01.T01.cds261303"/>
    <property type="gene ID" value="TuG1812G0700000059.01"/>
</dbReference>
<dbReference type="AlphaFoldDB" id="A0A8R7QYS9"/>
<dbReference type="Pfam" id="PF07727">
    <property type="entry name" value="RVT_2"/>
    <property type="match status" value="1"/>
</dbReference>
<name>A0A8R7QYS9_TRIUA</name>
<accession>A0A8R7QYS9</accession>
<protein>
    <recommendedName>
        <fullName evidence="1">Reverse transcriptase Ty1/copia-type domain-containing protein</fullName>
    </recommendedName>
</protein>
<proteinExistence type="predicted"/>
<feature type="domain" description="Reverse transcriptase Ty1/copia-type" evidence="1">
    <location>
        <begin position="40"/>
        <end position="222"/>
    </location>
</feature>
<evidence type="ECO:0000259" key="1">
    <source>
        <dbReference type="Pfam" id="PF07727"/>
    </source>
</evidence>
<dbReference type="InterPro" id="IPR043502">
    <property type="entry name" value="DNA/RNA_pol_sf"/>
</dbReference>
<evidence type="ECO:0000313" key="3">
    <source>
        <dbReference type="Proteomes" id="UP000015106"/>
    </source>
</evidence>